<evidence type="ECO:0000256" key="2">
    <source>
        <dbReference type="SAM" id="Phobius"/>
    </source>
</evidence>
<feature type="compositionally biased region" description="Basic and acidic residues" evidence="1">
    <location>
        <begin position="97"/>
        <end position="114"/>
    </location>
</feature>
<name>A0A370B4F3_9ACTN</name>
<feature type="region of interest" description="Disordered" evidence="1">
    <location>
        <begin position="256"/>
        <end position="328"/>
    </location>
</feature>
<reference evidence="4 5" key="1">
    <citation type="submission" date="2018-07" db="EMBL/GenBank/DDBJ databases">
        <title>Streptomyces species from bats.</title>
        <authorList>
            <person name="Dunlap C."/>
        </authorList>
    </citation>
    <scope>NUCLEOTIDE SEQUENCE [LARGE SCALE GENOMIC DNA]</scope>
    <source>
        <strain evidence="4 5">AC230</strain>
    </source>
</reference>
<dbReference type="EMBL" id="QQNA01000156">
    <property type="protein sequence ID" value="RDG36471.1"/>
    <property type="molecule type" value="Genomic_DNA"/>
</dbReference>
<gene>
    <name evidence="4" type="ORF">DVH02_19900</name>
</gene>
<feature type="compositionally biased region" description="Low complexity" evidence="1">
    <location>
        <begin position="315"/>
        <end position="326"/>
    </location>
</feature>
<dbReference type="AlphaFoldDB" id="A0A370B4F3"/>
<feature type="transmembrane region" description="Helical" evidence="2">
    <location>
        <begin position="48"/>
        <end position="69"/>
    </location>
</feature>
<feature type="region of interest" description="Disordered" evidence="1">
    <location>
        <begin position="72"/>
        <end position="155"/>
    </location>
</feature>
<dbReference type="Proteomes" id="UP000253741">
    <property type="component" value="Unassembled WGS sequence"/>
</dbReference>
<evidence type="ECO:0000259" key="3">
    <source>
        <dbReference type="Pfam" id="PF14016"/>
    </source>
</evidence>
<feature type="compositionally biased region" description="Gly residues" evidence="1">
    <location>
        <begin position="276"/>
        <end position="293"/>
    </location>
</feature>
<dbReference type="Pfam" id="PF14016">
    <property type="entry name" value="DUF4232"/>
    <property type="match status" value="1"/>
</dbReference>
<sequence length="344" mass="33335">MNGLLDGDELALRRLMHGAVGELKPSDGALDHLRRAVPTRRARKRQAVVGMAAAALLLGTAVPAFVHVANSTSTDGPTSVAAGHGEEAQGGTGADKGSADGKKDTDRPSDKVSEAEDDPEHSEKPAGAASGSAGSGKGGGSDHRDDAMSGLSPRAVSCGAGQLNVTSQTAGAPDASGKVYGTFRITNVSGSACTVTGSGTVGISVGGAADASRIGVASHMAGDEATGLPDPSLSVASLSLAPNGSYEVKFAWVPSDTCPTSGSSPDPSPSEDTSGGTPGGADGGTVDSGGTGSGTDAQLGADEGTQDGSVHVSHTTAAGAPTASATIPNACAGTVYRTGLLSAS</sequence>
<keyword evidence="2" id="KW-0812">Transmembrane</keyword>
<organism evidence="4 5">
    <name type="scientific">Streptomyces corynorhini</name>
    <dbReference type="NCBI Taxonomy" id="2282652"/>
    <lineage>
        <taxon>Bacteria</taxon>
        <taxon>Bacillati</taxon>
        <taxon>Actinomycetota</taxon>
        <taxon>Actinomycetes</taxon>
        <taxon>Kitasatosporales</taxon>
        <taxon>Streptomycetaceae</taxon>
        <taxon>Streptomyces</taxon>
    </lineage>
</organism>
<protein>
    <recommendedName>
        <fullName evidence="3">DUF4232 domain-containing protein</fullName>
    </recommendedName>
</protein>
<dbReference type="OrthoDB" id="3872225at2"/>
<keyword evidence="2" id="KW-0472">Membrane</keyword>
<feature type="compositionally biased region" description="Low complexity" evidence="1">
    <location>
        <begin position="256"/>
        <end position="275"/>
    </location>
</feature>
<accession>A0A370B4F3</accession>
<keyword evidence="2" id="KW-1133">Transmembrane helix</keyword>
<keyword evidence="5" id="KW-1185">Reference proteome</keyword>
<evidence type="ECO:0000256" key="1">
    <source>
        <dbReference type="SAM" id="MobiDB-lite"/>
    </source>
</evidence>
<evidence type="ECO:0000313" key="4">
    <source>
        <dbReference type="EMBL" id="RDG36471.1"/>
    </source>
</evidence>
<evidence type="ECO:0000313" key="5">
    <source>
        <dbReference type="Proteomes" id="UP000253741"/>
    </source>
</evidence>
<comment type="caution">
    <text evidence="4">The sequence shown here is derived from an EMBL/GenBank/DDBJ whole genome shotgun (WGS) entry which is preliminary data.</text>
</comment>
<dbReference type="InterPro" id="IPR025326">
    <property type="entry name" value="DUF4232"/>
</dbReference>
<proteinExistence type="predicted"/>
<feature type="domain" description="DUF4232" evidence="3">
    <location>
        <begin position="158"/>
        <end position="271"/>
    </location>
</feature>